<accession>A0A367XY71</accession>
<keyword evidence="2" id="KW-1185">Reference proteome</keyword>
<dbReference type="PANTHER" id="PTHR28272">
    <property type="entry name" value="RIBONUCLEASES P/MRP PROTEIN SUBUNIT POP3"/>
    <property type="match status" value="1"/>
</dbReference>
<evidence type="ECO:0000313" key="1">
    <source>
        <dbReference type="EMBL" id="RCK58210.1"/>
    </source>
</evidence>
<dbReference type="GO" id="GO:0006364">
    <property type="term" value="P:rRNA processing"/>
    <property type="evidence" value="ECO:0007669"/>
    <property type="project" value="InterPro"/>
</dbReference>
<evidence type="ECO:0000313" key="2">
    <source>
        <dbReference type="Proteomes" id="UP000253472"/>
    </source>
</evidence>
<reference evidence="1 2" key="1">
    <citation type="submission" date="2018-06" db="EMBL/GenBank/DDBJ databases">
        <title>Whole genome sequencing of Candida tropicalis (genome annotated by CSBL at Korea University).</title>
        <authorList>
            <person name="Ahn J."/>
        </authorList>
    </citation>
    <scope>NUCLEOTIDE SEQUENCE [LARGE SCALE GENOMIC DNA]</scope>
    <source>
        <strain evidence="1 2">ATCC 20962</strain>
    </source>
</reference>
<organism evidence="1 2">
    <name type="scientific">Candida viswanathii</name>
    <dbReference type="NCBI Taxonomy" id="5486"/>
    <lineage>
        <taxon>Eukaryota</taxon>
        <taxon>Fungi</taxon>
        <taxon>Dikarya</taxon>
        <taxon>Ascomycota</taxon>
        <taxon>Saccharomycotina</taxon>
        <taxon>Pichiomycetes</taxon>
        <taxon>Debaryomycetaceae</taxon>
        <taxon>Candida/Lodderomyces clade</taxon>
        <taxon>Candida</taxon>
    </lineage>
</organism>
<dbReference type="GO" id="GO:0005829">
    <property type="term" value="C:cytosol"/>
    <property type="evidence" value="ECO:0007669"/>
    <property type="project" value="TreeGrafter"/>
</dbReference>
<dbReference type="STRING" id="5486.A0A367XY71"/>
<dbReference type="EMBL" id="QLNQ01000028">
    <property type="protein sequence ID" value="RCK58210.1"/>
    <property type="molecule type" value="Genomic_DNA"/>
</dbReference>
<dbReference type="GO" id="GO:0005655">
    <property type="term" value="C:nucleolar ribonuclease P complex"/>
    <property type="evidence" value="ECO:0007669"/>
    <property type="project" value="TreeGrafter"/>
</dbReference>
<dbReference type="Proteomes" id="UP000253472">
    <property type="component" value="Unassembled WGS sequence"/>
</dbReference>
<gene>
    <name evidence="1" type="primary">POP3_1</name>
    <name evidence="1" type="ORF">Cantr_06348</name>
</gene>
<sequence>MPNKITKPAVIKSSAKATSSSIKAHEAKKRLVFRPILENPYTQSNVWLFIQPELGSDIVALLESLLKNPSPEVYRGFNQTVEALEIQAAYNRGKLKDSVPQIKYVFVCKFDISPPILTSMFPVLSVTASKSADDMVKLVQLPRGSIEKLGDGIIGLTLNLKRAKSLYDLVDEKVKDVDVPWLNGIFDKDVPFEVPNIKHIQTSVGAKK</sequence>
<protein>
    <submittedName>
        <fullName evidence="1">Ribonucleases P/MRP protein subunit POP3</fullName>
    </submittedName>
</protein>
<dbReference type="GO" id="GO:0008033">
    <property type="term" value="P:tRNA processing"/>
    <property type="evidence" value="ECO:0007669"/>
    <property type="project" value="InterPro"/>
</dbReference>
<dbReference type="Pfam" id="PF08228">
    <property type="entry name" value="RNase_P_pop3"/>
    <property type="match status" value="1"/>
</dbReference>
<dbReference type="InterPro" id="IPR013241">
    <property type="entry name" value="RNase_P_Pop3"/>
</dbReference>
<dbReference type="PANTHER" id="PTHR28272:SF1">
    <property type="entry name" value="RIBONUCLEASES P_MRP PROTEIN SUBUNIT POP3"/>
    <property type="match status" value="1"/>
</dbReference>
<name>A0A367XY71_9ASCO</name>
<dbReference type="OrthoDB" id="20109at2759"/>
<dbReference type="GO" id="GO:0000171">
    <property type="term" value="F:ribonuclease MRP activity"/>
    <property type="evidence" value="ECO:0007669"/>
    <property type="project" value="TreeGrafter"/>
</dbReference>
<dbReference type="GO" id="GO:0000172">
    <property type="term" value="C:ribonuclease MRP complex"/>
    <property type="evidence" value="ECO:0007669"/>
    <property type="project" value="TreeGrafter"/>
</dbReference>
<dbReference type="AlphaFoldDB" id="A0A367XY71"/>
<dbReference type="GO" id="GO:0034965">
    <property type="term" value="P:intronic box C/D snoRNA processing"/>
    <property type="evidence" value="ECO:0007669"/>
    <property type="project" value="TreeGrafter"/>
</dbReference>
<comment type="caution">
    <text evidence="1">The sequence shown here is derived from an EMBL/GenBank/DDBJ whole genome shotgun (WGS) entry which is preliminary data.</text>
</comment>
<dbReference type="GO" id="GO:0004526">
    <property type="term" value="F:ribonuclease P activity"/>
    <property type="evidence" value="ECO:0007669"/>
    <property type="project" value="TreeGrafter"/>
</dbReference>
<proteinExistence type="predicted"/>